<evidence type="ECO:0000256" key="3">
    <source>
        <dbReference type="ARBA" id="ARBA00022771"/>
    </source>
</evidence>
<dbReference type="AlphaFoldDB" id="A0AA41VGS2"/>
<keyword evidence="5" id="KW-0238">DNA-binding</keyword>
<proteinExistence type="predicted"/>
<dbReference type="InterPro" id="IPR001207">
    <property type="entry name" value="Transposase_mutator"/>
</dbReference>
<dbReference type="Proteomes" id="UP001177140">
    <property type="component" value="Unassembled WGS sequence"/>
</dbReference>
<evidence type="ECO:0000256" key="4">
    <source>
        <dbReference type="ARBA" id="ARBA00022833"/>
    </source>
</evidence>
<sequence length="264" mass="30790">MPLTFVSDRQKGLIPAVVEVFPTVRHRFCFRHMFENFRILFKGRHMKRLAWGASKAYRAIDHKRAMDQMAKDNKLAYLWLKDVPEHTWARSTFDLSSKCEHVTNNFSEAFNSWMLDVRCKPLHMLLEGYNLKMMGLHFERRIKASEWERDGKVLVPRAERILQNRMAKKNRYRLFGQTLYEWCVTSHSTGNRWDVSISQRSCSCCVWDITGIPCVHAVAVVMNLNGDLNSLVDEVHKVSTYKKAYASGVKACASKDNWLEEVHS</sequence>
<dbReference type="GO" id="GO:0006313">
    <property type="term" value="P:DNA transposition"/>
    <property type="evidence" value="ECO:0007669"/>
    <property type="project" value="InterPro"/>
</dbReference>
<dbReference type="EMBL" id="JAJJMA010218005">
    <property type="protein sequence ID" value="MCL7040930.1"/>
    <property type="molecule type" value="Genomic_DNA"/>
</dbReference>
<dbReference type="PROSITE" id="PS50966">
    <property type="entry name" value="ZF_SWIM"/>
    <property type="match status" value="1"/>
</dbReference>
<dbReference type="PANTHER" id="PTHR31973:SF187">
    <property type="entry name" value="MUTATOR TRANSPOSASE MUDRA PROTEIN"/>
    <property type="match status" value="1"/>
</dbReference>
<dbReference type="PROSITE" id="PS01007">
    <property type="entry name" value="TRANSPOSASE_MUTATOR"/>
    <property type="match status" value="1"/>
</dbReference>
<evidence type="ECO:0000256" key="1">
    <source>
        <dbReference type="ARBA" id="ARBA00022578"/>
    </source>
</evidence>
<reference evidence="9" key="1">
    <citation type="submission" date="2022-03" db="EMBL/GenBank/DDBJ databases">
        <title>A functionally conserved STORR gene fusion in Papaver species that diverged 16.8 million years ago.</title>
        <authorList>
            <person name="Catania T."/>
        </authorList>
    </citation>
    <scope>NUCLEOTIDE SEQUENCE</scope>
    <source>
        <strain evidence="9">S-191538</strain>
    </source>
</reference>
<dbReference type="SMART" id="SM00575">
    <property type="entry name" value="ZnF_PMZ"/>
    <property type="match status" value="1"/>
</dbReference>
<dbReference type="GO" id="GO:0004803">
    <property type="term" value="F:transposase activity"/>
    <property type="evidence" value="ECO:0007669"/>
    <property type="project" value="InterPro"/>
</dbReference>
<gene>
    <name evidence="9" type="ORF">MKW94_022657</name>
</gene>
<dbReference type="GO" id="GO:0008270">
    <property type="term" value="F:zinc ion binding"/>
    <property type="evidence" value="ECO:0007669"/>
    <property type="project" value="UniProtKB-KW"/>
</dbReference>
<evidence type="ECO:0000256" key="5">
    <source>
        <dbReference type="ARBA" id="ARBA00023125"/>
    </source>
</evidence>
<keyword evidence="2" id="KW-0479">Metal-binding</keyword>
<keyword evidence="3 7" id="KW-0863">Zinc-finger</keyword>
<protein>
    <recommendedName>
        <fullName evidence="8">SWIM-type domain-containing protein</fullName>
    </recommendedName>
</protein>
<evidence type="ECO:0000256" key="7">
    <source>
        <dbReference type="PROSITE-ProRule" id="PRU00325"/>
    </source>
</evidence>
<evidence type="ECO:0000256" key="2">
    <source>
        <dbReference type="ARBA" id="ARBA00022723"/>
    </source>
</evidence>
<dbReference type="PANTHER" id="PTHR31973">
    <property type="entry name" value="POLYPROTEIN, PUTATIVE-RELATED"/>
    <property type="match status" value="1"/>
</dbReference>
<evidence type="ECO:0000259" key="8">
    <source>
        <dbReference type="PROSITE" id="PS50966"/>
    </source>
</evidence>
<keyword evidence="10" id="KW-1185">Reference proteome</keyword>
<keyword evidence="4" id="KW-0862">Zinc</keyword>
<name>A0AA41VGS2_PAPNU</name>
<keyword evidence="1" id="KW-0815">Transposition</keyword>
<dbReference type="Pfam" id="PF04434">
    <property type="entry name" value="SWIM"/>
    <property type="match status" value="1"/>
</dbReference>
<dbReference type="InterPro" id="IPR006564">
    <property type="entry name" value="Znf_PMZ"/>
</dbReference>
<evidence type="ECO:0000313" key="9">
    <source>
        <dbReference type="EMBL" id="MCL7040930.1"/>
    </source>
</evidence>
<evidence type="ECO:0000313" key="10">
    <source>
        <dbReference type="Proteomes" id="UP001177140"/>
    </source>
</evidence>
<keyword evidence="6" id="KW-0233">DNA recombination</keyword>
<accession>A0AA41VGS2</accession>
<feature type="domain" description="SWIM-type" evidence="8">
    <location>
        <begin position="193"/>
        <end position="225"/>
    </location>
</feature>
<dbReference type="InterPro" id="IPR007527">
    <property type="entry name" value="Znf_SWIM"/>
</dbReference>
<dbReference type="GO" id="GO:0003677">
    <property type="term" value="F:DNA binding"/>
    <property type="evidence" value="ECO:0007669"/>
    <property type="project" value="UniProtKB-KW"/>
</dbReference>
<comment type="caution">
    <text evidence="9">The sequence shown here is derived from an EMBL/GenBank/DDBJ whole genome shotgun (WGS) entry which is preliminary data.</text>
</comment>
<organism evidence="9 10">
    <name type="scientific">Papaver nudicaule</name>
    <name type="common">Iceland poppy</name>
    <dbReference type="NCBI Taxonomy" id="74823"/>
    <lineage>
        <taxon>Eukaryota</taxon>
        <taxon>Viridiplantae</taxon>
        <taxon>Streptophyta</taxon>
        <taxon>Embryophyta</taxon>
        <taxon>Tracheophyta</taxon>
        <taxon>Spermatophyta</taxon>
        <taxon>Magnoliopsida</taxon>
        <taxon>Ranunculales</taxon>
        <taxon>Papaveraceae</taxon>
        <taxon>Papaveroideae</taxon>
        <taxon>Papaver</taxon>
    </lineage>
</organism>
<evidence type="ECO:0000256" key="6">
    <source>
        <dbReference type="ARBA" id="ARBA00023172"/>
    </source>
</evidence>